<sequence>MNKKFGFRTPSVKKSLKARTTGAAKRKVKSAFNPTYGTKGMGYTKSPKKAVKNKTYKKATKSFWDIFK</sequence>
<dbReference type="EMBL" id="PPPX01000001">
    <property type="protein sequence ID" value="POA10304.1"/>
    <property type="molecule type" value="Genomic_DNA"/>
</dbReference>
<accession>A0A2K4FG25</accession>
<evidence type="ECO:0000256" key="1">
    <source>
        <dbReference type="SAM" id="MobiDB-lite"/>
    </source>
</evidence>
<reference evidence="2 3" key="1">
    <citation type="submission" date="2017-08" db="EMBL/GenBank/DDBJ databases">
        <title>Draft genome sequences of 64 type strains of genus Staph aureus.</title>
        <authorList>
            <person name="Cole K."/>
            <person name="Golubchik T."/>
            <person name="Russell J."/>
            <person name="Foster D."/>
            <person name="Llewelyn M."/>
            <person name="Wilson D."/>
            <person name="Crook D."/>
            <person name="Paul J."/>
        </authorList>
    </citation>
    <scope>NUCLEOTIDE SEQUENCE [LARGE SCALE GENOMIC DNA]</scope>
    <source>
        <strain evidence="2 3">DSM 29875</strain>
    </source>
</reference>
<keyword evidence="3" id="KW-1185">Reference proteome</keyword>
<dbReference type="Proteomes" id="UP000242712">
    <property type="component" value="Unassembled WGS sequence"/>
</dbReference>
<evidence type="ECO:0000313" key="2">
    <source>
        <dbReference type="EMBL" id="POA10304.1"/>
    </source>
</evidence>
<evidence type="ECO:0000313" key="3">
    <source>
        <dbReference type="Proteomes" id="UP000242712"/>
    </source>
</evidence>
<dbReference type="OrthoDB" id="9816323at2"/>
<protein>
    <recommendedName>
        <fullName evidence="4">Phage protein</fullName>
    </recommendedName>
</protein>
<organism evidence="2 3">
    <name type="scientific">Staphylococcus argensis</name>
    <dbReference type="NCBI Taxonomy" id="1607738"/>
    <lineage>
        <taxon>Bacteria</taxon>
        <taxon>Bacillati</taxon>
        <taxon>Bacillota</taxon>
        <taxon>Bacilli</taxon>
        <taxon>Bacillales</taxon>
        <taxon>Staphylococcaceae</taxon>
        <taxon>Staphylococcus</taxon>
    </lineage>
</organism>
<feature type="region of interest" description="Disordered" evidence="1">
    <location>
        <begin position="1"/>
        <end position="24"/>
    </location>
</feature>
<dbReference type="AlphaFoldDB" id="A0A2K4FG25"/>
<gene>
    <name evidence="2" type="ORF">CD039_06040</name>
</gene>
<proteinExistence type="predicted"/>
<evidence type="ECO:0008006" key="4">
    <source>
        <dbReference type="Google" id="ProtNLM"/>
    </source>
</evidence>
<comment type="caution">
    <text evidence="2">The sequence shown here is derived from an EMBL/GenBank/DDBJ whole genome shotgun (WGS) entry which is preliminary data.</text>
</comment>
<name>A0A2K4FG25_9STAP</name>